<dbReference type="FunFam" id="3.40.50.300:FF:001425">
    <property type="entry name" value="Dynamin GTPase, putative"/>
    <property type="match status" value="1"/>
</dbReference>
<dbReference type="InterPro" id="IPR045063">
    <property type="entry name" value="Dynamin_N"/>
</dbReference>
<dbReference type="OrthoDB" id="415706at2759"/>
<keyword evidence="2" id="KW-0342">GTP-binding</keyword>
<dbReference type="InterPro" id="IPR030381">
    <property type="entry name" value="G_DYNAMIN_dom"/>
</dbReference>
<dbReference type="GO" id="GO:0008017">
    <property type="term" value="F:microtubule binding"/>
    <property type="evidence" value="ECO:0007669"/>
    <property type="project" value="TreeGrafter"/>
</dbReference>
<dbReference type="PROSITE" id="PS51718">
    <property type="entry name" value="G_DYNAMIN_2"/>
    <property type="match status" value="1"/>
</dbReference>
<dbReference type="Proteomes" id="UP000799444">
    <property type="component" value="Unassembled WGS sequence"/>
</dbReference>
<dbReference type="EMBL" id="ML996123">
    <property type="protein sequence ID" value="KAF2736597.1"/>
    <property type="molecule type" value="Genomic_DNA"/>
</dbReference>
<organism evidence="6 7">
    <name type="scientific">Polyplosphaeria fusca</name>
    <dbReference type="NCBI Taxonomy" id="682080"/>
    <lineage>
        <taxon>Eukaryota</taxon>
        <taxon>Fungi</taxon>
        <taxon>Dikarya</taxon>
        <taxon>Ascomycota</taxon>
        <taxon>Pezizomycotina</taxon>
        <taxon>Dothideomycetes</taxon>
        <taxon>Pleosporomycetidae</taxon>
        <taxon>Pleosporales</taxon>
        <taxon>Tetraplosphaeriaceae</taxon>
        <taxon>Polyplosphaeria</taxon>
    </lineage>
</organism>
<dbReference type="GO" id="GO:0016020">
    <property type="term" value="C:membrane"/>
    <property type="evidence" value="ECO:0007669"/>
    <property type="project" value="TreeGrafter"/>
</dbReference>
<dbReference type="GO" id="GO:0006897">
    <property type="term" value="P:endocytosis"/>
    <property type="evidence" value="ECO:0007669"/>
    <property type="project" value="TreeGrafter"/>
</dbReference>
<dbReference type="InterPro" id="IPR027417">
    <property type="entry name" value="P-loop_NTPase"/>
</dbReference>
<feature type="region of interest" description="Disordered" evidence="3">
    <location>
        <begin position="712"/>
        <end position="796"/>
    </location>
</feature>
<sequence length="828" mass="93897">MDPITDSGSFSDHSIGPESLERLQSSQQVALLDAVDRLRSQGVGNHDISLPQLIVCGDQSSGKSSVLEGLTRLRFPTKDGLCTTFATELILRKATDSSITCAIIPSKNRSEPQKRELAKFRRTFQTRQAFDFQSLLNEAKDTMRFGSRSVFLEDTLQIRYTGPELPSLTIVDLPGLIQSEIGVEDDNGRSGPDKVKSLVQAYMRDEKSIILAVVSARADLELQNIFELVKKVDPHGHRTLGIITKPDTLDPGSDSEARFMKLATNQLHPWDWDLGWHVVKNRSFRTREQTDTERDESEREFLSEGTWQALPRSDVGIDALRSKLSMVLLSHIRKELPSLISNIRDAVRAAEVELKQLGDPRKGKVEKQLYLSSKAERFQLLTKEAMEGSYGDPFFDLESTDAPSSARLRTEIQNLNIAFAHIMYFRGHTWEIIENQQSVEKTASVSVSEAMQKYSASSKEPIRVSRSQFLEHEVGTRIRQSRPEGLTAIVNPRIVGEIFRGQSKHWKALAQQHLERVFQAVREYVDASLQSLMDAHTFNKLILEHVDEELEKKWVRLEEKLLELLVPYQKHAPITYDLTFMVEIQEMRARRKAATFPFAGRDRKQEEPQQLLLESMDDFTSSEILDLMQTYYKRALSVFINNVAVLAIESCLLADLATIFTPTLILHMDEEQLNAIASEPQDVRIERADIEKKLEDLRAGKRTLDVHASEAGAALRKLPRRRNSRSEASKIQRSAIRPQTPPHGLEDESDSEEVEELAVRFRELDVTPPPRYSETRRQSPSAARHSYLSSMKKGDRKNRGLFVASHDADSNLHLGEDARLVRVGAEEI</sequence>
<dbReference type="GO" id="GO:0005525">
    <property type="term" value="F:GTP binding"/>
    <property type="evidence" value="ECO:0007669"/>
    <property type="project" value="InterPro"/>
</dbReference>
<dbReference type="PANTHER" id="PTHR11566">
    <property type="entry name" value="DYNAMIN"/>
    <property type="match status" value="1"/>
</dbReference>
<dbReference type="GO" id="GO:0003924">
    <property type="term" value="F:GTPase activity"/>
    <property type="evidence" value="ECO:0007669"/>
    <property type="project" value="InterPro"/>
</dbReference>
<dbReference type="PANTHER" id="PTHR11566:SF149">
    <property type="entry name" value="GTPASE, PUTATIVE (AFU_ORTHOLOGUE AFUA_6G11890)-RELATED"/>
    <property type="match status" value="1"/>
</dbReference>
<name>A0A9P4R4E0_9PLEO</name>
<dbReference type="GO" id="GO:0005739">
    <property type="term" value="C:mitochondrion"/>
    <property type="evidence" value="ECO:0007669"/>
    <property type="project" value="TreeGrafter"/>
</dbReference>
<evidence type="ECO:0000256" key="2">
    <source>
        <dbReference type="ARBA" id="ARBA00023134"/>
    </source>
</evidence>
<evidence type="ECO:0000256" key="3">
    <source>
        <dbReference type="SAM" id="MobiDB-lite"/>
    </source>
</evidence>
<proteinExistence type="predicted"/>
<gene>
    <name evidence="6" type="ORF">EJ04DRAFT_596386</name>
</gene>
<dbReference type="GO" id="GO:0005874">
    <property type="term" value="C:microtubule"/>
    <property type="evidence" value="ECO:0007669"/>
    <property type="project" value="TreeGrafter"/>
</dbReference>
<evidence type="ECO:0000256" key="1">
    <source>
        <dbReference type="ARBA" id="ARBA00022741"/>
    </source>
</evidence>
<dbReference type="InterPro" id="IPR020850">
    <property type="entry name" value="GED_dom"/>
</dbReference>
<accession>A0A9P4R4E0</accession>
<dbReference type="PRINTS" id="PR00195">
    <property type="entry name" value="DYNAMIN"/>
</dbReference>
<dbReference type="CDD" id="cd08771">
    <property type="entry name" value="DLP_1"/>
    <property type="match status" value="1"/>
</dbReference>
<evidence type="ECO:0000259" key="4">
    <source>
        <dbReference type="PROSITE" id="PS51388"/>
    </source>
</evidence>
<dbReference type="Pfam" id="PF00350">
    <property type="entry name" value="Dynamin_N"/>
    <property type="match status" value="1"/>
</dbReference>
<keyword evidence="1" id="KW-0547">Nucleotide-binding</keyword>
<reference evidence="6" key="1">
    <citation type="journal article" date="2020" name="Stud. Mycol.">
        <title>101 Dothideomycetes genomes: a test case for predicting lifestyles and emergence of pathogens.</title>
        <authorList>
            <person name="Haridas S."/>
            <person name="Albert R."/>
            <person name="Binder M."/>
            <person name="Bloem J."/>
            <person name="Labutti K."/>
            <person name="Salamov A."/>
            <person name="Andreopoulos B."/>
            <person name="Baker S."/>
            <person name="Barry K."/>
            <person name="Bills G."/>
            <person name="Bluhm B."/>
            <person name="Cannon C."/>
            <person name="Castanera R."/>
            <person name="Culley D."/>
            <person name="Daum C."/>
            <person name="Ezra D."/>
            <person name="Gonzalez J."/>
            <person name="Henrissat B."/>
            <person name="Kuo A."/>
            <person name="Liang C."/>
            <person name="Lipzen A."/>
            <person name="Lutzoni F."/>
            <person name="Magnuson J."/>
            <person name="Mondo S."/>
            <person name="Nolan M."/>
            <person name="Ohm R."/>
            <person name="Pangilinan J."/>
            <person name="Park H.-J."/>
            <person name="Ramirez L."/>
            <person name="Alfaro M."/>
            <person name="Sun H."/>
            <person name="Tritt A."/>
            <person name="Yoshinaga Y."/>
            <person name="Zwiers L.-H."/>
            <person name="Turgeon B."/>
            <person name="Goodwin S."/>
            <person name="Spatafora J."/>
            <person name="Crous P."/>
            <person name="Grigoriev I."/>
        </authorList>
    </citation>
    <scope>NUCLEOTIDE SEQUENCE</scope>
    <source>
        <strain evidence="6">CBS 125425</strain>
    </source>
</reference>
<evidence type="ECO:0000313" key="6">
    <source>
        <dbReference type="EMBL" id="KAF2736597.1"/>
    </source>
</evidence>
<dbReference type="AlphaFoldDB" id="A0A9P4R4E0"/>
<dbReference type="InterPro" id="IPR022812">
    <property type="entry name" value="Dynamin"/>
</dbReference>
<evidence type="ECO:0000313" key="7">
    <source>
        <dbReference type="Proteomes" id="UP000799444"/>
    </source>
</evidence>
<feature type="compositionally biased region" description="Acidic residues" evidence="3">
    <location>
        <begin position="747"/>
        <end position="756"/>
    </location>
</feature>
<dbReference type="SUPFAM" id="SSF52540">
    <property type="entry name" value="P-loop containing nucleoside triphosphate hydrolases"/>
    <property type="match status" value="1"/>
</dbReference>
<protein>
    <submittedName>
        <fullName evidence="6">P-loop containing nucleoside triphosphate hydrolase protein</fullName>
    </submittedName>
</protein>
<keyword evidence="7" id="KW-1185">Reference proteome</keyword>
<evidence type="ECO:0000259" key="5">
    <source>
        <dbReference type="PROSITE" id="PS51718"/>
    </source>
</evidence>
<feature type="domain" description="Dynamin-type G" evidence="5">
    <location>
        <begin position="47"/>
        <end position="337"/>
    </location>
</feature>
<keyword evidence="6" id="KW-0378">Hydrolase</keyword>
<dbReference type="InterPro" id="IPR000375">
    <property type="entry name" value="Dynamin_stalk"/>
</dbReference>
<dbReference type="GO" id="GO:0000266">
    <property type="term" value="P:mitochondrial fission"/>
    <property type="evidence" value="ECO:0007669"/>
    <property type="project" value="TreeGrafter"/>
</dbReference>
<dbReference type="Pfam" id="PF01031">
    <property type="entry name" value="Dynamin_M"/>
    <property type="match status" value="1"/>
</dbReference>
<dbReference type="Gene3D" id="3.40.50.300">
    <property type="entry name" value="P-loop containing nucleotide triphosphate hydrolases"/>
    <property type="match status" value="1"/>
</dbReference>
<comment type="caution">
    <text evidence="6">The sequence shown here is derived from an EMBL/GenBank/DDBJ whole genome shotgun (WGS) entry which is preliminary data.</text>
</comment>
<dbReference type="PROSITE" id="PS51388">
    <property type="entry name" value="GED"/>
    <property type="match status" value="1"/>
</dbReference>
<feature type="domain" description="GED" evidence="4">
    <location>
        <begin position="621"/>
        <end position="712"/>
    </location>
</feature>
<dbReference type="InterPro" id="IPR001401">
    <property type="entry name" value="Dynamin_GTPase"/>
</dbReference>
<dbReference type="SMART" id="SM00053">
    <property type="entry name" value="DYNc"/>
    <property type="match status" value="1"/>
</dbReference>
<dbReference type="GO" id="GO:0048312">
    <property type="term" value="P:intracellular distribution of mitochondria"/>
    <property type="evidence" value="ECO:0007669"/>
    <property type="project" value="TreeGrafter"/>
</dbReference>
<dbReference type="GO" id="GO:0016559">
    <property type="term" value="P:peroxisome fission"/>
    <property type="evidence" value="ECO:0007669"/>
    <property type="project" value="TreeGrafter"/>
</dbReference>
<dbReference type="Gene3D" id="1.20.120.1240">
    <property type="entry name" value="Dynamin, middle domain"/>
    <property type="match status" value="1"/>
</dbReference>